<dbReference type="FunFam" id="1.20.1160.11:FF:000001">
    <property type="entry name" value="Paired amphipathic helix protein Sin3"/>
    <property type="match status" value="1"/>
</dbReference>
<dbReference type="PROSITE" id="PS51477">
    <property type="entry name" value="PAH"/>
    <property type="match status" value="2"/>
</dbReference>
<dbReference type="PANTHER" id="PTHR12346">
    <property type="entry name" value="SIN3B-RELATED"/>
    <property type="match status" value="1"/>
</dbReference>
<keyword evidence="2" id="KW-0678">Repressor</keyword>
<evidence type="ECO:0000256" key="1">
    <source>
        <dbReference type="ARBA" id="ARBA00004123"/>
    </source>
</evidence>
<dbReference type="PANTHER" id="PTHR12346:SF0">
    <property type="entry name" value="SIN3A, ISOFORM G"/>
    <property type="match status" value="1"/>
</dbReference>
<dbReference type="Gene3D" id="1.20.1160.11">
    <property type="entry name" value="Paired amphipathic helix"/>
    <property type="match status" value="2"/>
</dbReference>
<dbReference type="InterPro" id="IPR003822">
    <property type="entry name" value="PAH"/>
</dbReference>
<sequence length="233" mass="27091">MEFLERVKTVFESKPAVYTQFLDIMKEFKAQTINTPGVIARVKQLFQGHKDLILGFNSFLPAGYRITPEDLEDPIPPENIDRKPEFDHARNYVKKIKNRFIAEPHIYKSFLEILHQYHKEQKPTQEVYNQVSKLFRHHRDLLDEFSQFLPDPNAQMPKVEDDIEPEPPKPTKPNRANRPAASTQNRRTTRSAARKAASETNPSCWTKMTFLPLSRSSLRRAWRCGSGSGVRWG</sequence>
<dbReference type="GO" id="GO:0000785">
    <property type="term" value="C:chromatin"/>
    <property type="evidence" value="ECO:0007669"/>
    <property type="project" value="TreeGrafter"/>
</dbReference>
<dbReference type="InterPro" id="IPR036600">
    <property type="entry name" value="PAH_sf"/>
</dbReference>
<dbReference type="AlphaFoldDB" id="A0A6B2LGF6"/>
<dbReference type="InterPro" id="IPR039774">
    <property type="entry name" value="Sin3-like"/>
</dbReference>
<dbReference type="Pfam" id="PF02671">
    <property type="entry name" value="PAH"/>
    <property type="match status" value="2"/>
</dbReference>
<name>A0A6B2LGF6_9EUKA</name>
<feature type="region of interest" description="Disordered" evidence="6">
    <location>
        <begin position="148"/>
        <end position="201"/>
    </location>
</feature>
<dbReference type="SUPFAM" id="SSF47762">
    <property type="entry name" value="PAH2 domain"/>
    <property type="match status" value="2"/>
</dbReference>
<evidence type="ECO:0000256" key="4">
    <source>
        <dbReference type="ARBA" id="ARBA00023242"/>
    </source>
</evidence>
<evidence type="ECO:0000256" key="2">
    <source>
        <dbReference type="ARBA" id="ARBA00022491"/>
    </source>
</evidence>
<proteinExistence type="predicted"/>
<evidence type="ECO:0000313" key="7">
    <source>
        <dbReference type="EMBL" id="NDV35881.1"/>
    </source>
</evidence>
<evidence type="ECO:0000256" key="6">
    <source>
        <dbReference type="SAM" id="MobiDB-lite"/>
    </source>
</evidence>
<dbReference type="GO" id="GO:0003714">
    <property type="term" value="F:transcription corepressor activity"/>
    <property type="evidence" value="ECO:0007669"/>
    <property type="project" value="InterPro"/>
</dbReference>
<organism evidence="7">
    <name type="scientific">Arcella intermedia</name>
    <dbReference type="NCBI Taxonomy" id="1963864"/>
    <lineage>
        <taxon>Eukaryota</taxon>
        <taxon>Amoebozoa</taxon>
        <taxon>Tubulinea</taxon>
        <taxon>Elardia</taxon>
        <taxon>Arcellinida</taxon>
        <taxon>Sphaerothecina</taxon>
        <taxon>Arcellidae</taxon>
        <taxon>Arcella</taxon>
    </lineage>
</organism>
<dbReference type="GO" id="GO:0000122">
    <property type="term" value="P:negative regulation of transcription by RNA polymerase II"/>
    <property type="evidence" value="ECO:0007669"/>
    <property type="project" value="TreeGrafter"/>
</dbReference>
<reference evidence="7" key="1">
    <citation type="journal article" date="2020" name="J. Eukaryot. Microbiol.">
        <title>De novo Sequencing, Assembly and Annotation of the Transcriptome for the Free-Living Testate Amoeba Arcella intermedia.</title>
        <authorList>
            <person name="Ribeiro G.M."/>
            <person name="Porfirio-Sousa A.L."/>
            <person name="Maurer-Alcala X.X."/>
            <person name="Katz L.A."/>
            <person name="Lahr D.J.G."/>
        </authorList>
    </citation>
    <scope>NUCLEOTIDE SEQUENCE</scope>
</reference>
<keyword evidence="3" id="KW-0677">Repeat</keyword>
<evidence type="ECO:0000256" key="3">
    <source>
        <dbReference type="ARBA" id="ARBA00022737"/>
    </source>
</evidence>
<dbReference type="FunFam" id="1.20.1160.11:FF:000003">
    <property type="entry name" value="Paired amphipathic helix SIN3-like protein"/>
    <property type="match status" value="1"/>
</dbReference>
<dbReference type="GO" id="GO:0000118">
    <property type="term" value="C:histone deacetylase complex"/>
    <property type="evidence" value="ECO:0007669"/>
    <property type="project" value="TreeGrafter"/>
</dbReference>
<dbReference type="EMBL" id="GIBP01006912">
    <property type="protein sequence ID" value="NDV35881.1"/>
    <property type="molecule type" value="Transcribed_RNA"/>
</dbReference>
<evidence type="ECO:0000256" key="5">
    <source>
        <dbReference type="PROSITE-ProRule" id="PRU00810"/>
    </source>
</evidence>
<accession>A0A6B2LGF6</accession>
<comment type="subcellular location">
    <subcellularLocation>
        <location evidence="1 5">Nucleus</location>
    </subcellularLocation>
</comment>
<keyword evidence="4 5" id="KW-0539">Nucleus</keyword>
<protein>
    <recommendedName>
        <fullName evidence="8">Histone deacetylase interacting domain-containing protein</fullName>
    </recommendedName>
</protein>
<evidence type="ECO:0008006" key="8">
    <source>
        <dbReference type="Google" id="ProtNLM"/>
    </source>
</evidence>